<comment type="caution">
    <text evidence="1">The sequence shown here is derived from an EMBL/GenBank/DDBJ whole genome shotgun (WGS) entry which is preliminary data.</text>
</comment>
<dbReference type="Proteomes" id="UP000245379">
    <property type="component" value="Unassembled WGS sequence"/>
</dbReference>
<protein>
    <recommendedName>
        <fullName evidence="3">Nucleotide-diphospho-sugar transferase domain-containing protein</fullName>
    </recommendedName>
</protein>
<evidence type="ECO:0008006" key="3">
    <source>
        <dbReference type="Google" id="ProtNLM"/>
    </source>
</evidence>
<dbReference type="EMBL" id="QGNZ01000004">
    <property type="protein sequence ID" value="PWS26396.1"/>
    <property type="molecule type" value="Genomic_DNA"/>
</dbReference>
<accession>A0A317EM94</accession>
<dbReference type="AlphaFoldDB" id="A0A317EM94"/>
<dbReference type="RefSeq" id="WP_109926962.1">
    <property type="nucleotide sequence ID" value="NZ_QGNZ01000004.1"/>
</dbReference>
<dbReference type="SUPFAM" id="SSF53448">
    <property type="entry name" value="Nucleotide-diphospho-sugar transferases"/>
    <property type="match status" value="1"/>
</dbReference>
<reference evidence="1 2" key="1">
    <citation type="submission" date="2018-05" db="EMBL/GenBank/DDBJ databases">
        <title>Pedobacter paludis sp. nov., isolated from wetland soil.</title>
        <authorList>
            <person name="Zhang Y."/>
            <person name="Wang G."/>
        </authorList>
    </citation>
    <scope>NUCLEOTIDE SEQUENCE [LARGE SCALE GENOMIC DNA]</scope>
    <source>
        <strain evidence="1 2">KCTC22721</strain>
    </source>
</reference>
<sequence length="322" mass="37248">MNKNVLSIAMGKKLYLDLAVNLARSFWYWNAKQDISFYLVTDMAHFLPADIREFTKIIEVENDALGKGFTPKLYLDQLAPDGQTLFIDSDCLVYGNLTPVFEKFQNHQVSVIGNYIDTGEWFGNIDHICRQFNVLRLPKFNGGVYYLENGEAAARVYQTARELEMKYDEIGFVRLRNRPNDEVLMALAMALHKQVPIAEDGSIMAEFVNFKSGVRSNLLEGKVILYNTPTRKSYQKSWPLEKAEPLIVHYLGHYNLLYPYIKEVKILQLLAKGYHQQLAKLITLFGVSTPYFIKLWLTNIFRPVYRFLFGFRAVAKSERIID</sequence>
<dbReference type="OrthoDB" id="786757at2"/>
<dbReference type="InterPro" id="IPR029044">
    <property type="entry name" value="Nucleotide-diphossugar_trans"/>
</dbReference>
<name>A0A317EM94_9SPHI</name>
<proteinExistence type="predicted"/>
<evidence type="ECO:0000313" key="2">
    <source>
        <dbReference type="Proteomes" id="UP000245379"/>
    </source>
</evidence>
<organism evidence="1 2">
    <name type="scientific">Pedobacter yonginense</name>
    <dbReference type="NCBI Taxonomy" id="651869"/>
    <lineage>
        <taxon>Bacteria</taxon>
        <taxon>Pseudomonadati</taxon>
        <taxon>Bacteroidota</taxon>
        <taxon>Sphingobacteriia</taxon>
        <taxon>Sphingobacteriales</taxon>
        <taxon>Sphingobacteriaceae</taxon>
        <taxon>Pedobacter</taxon>
    </lineage>
</organism>
<evidence type="ECO:0000313" key="1">
    <source>
        <dbReference type="EMBL" id="PWS26396.1"/>
    </source>
</evidence>
<dbReference type="Gene3D" id="3.90.550.10">
    <property type="entry name" value="Spore Coat Polysaccharide Biosynthesis Protein SpsA, Chain A"/>
    <property type="match status" value="1"/>
</dbReference>
<gene>
    <name evidence="1" type="ORF">DHW03_16580</name>
</gene>
<keyword evidence="2" id="KW-1185">Reference proteome</keyword>